<feature type="region of interest" description="Disordered" evidence="1">
    <location>
        <begin position="291"/>
        <end position="344"/>
    </location>
</feature>
<dbReference type="EMBL" id="KN648819">
    <property type="protein sequence ID" value="KHN34741.1"/>
    <property type="molecule type" value="Genomic_DNA"/>
</dbReference>
<dbReference type="Pfam" id="PF22936">
    <property type="entry name" value="Pol_BBD"/>
    <property type="match status" value="1"/>
</dbReference>
<proteinExistence type="predicted"/>
<evidence type="ECO:0000313" key="4">
    <source>
        <dbReference type="EMBL" id="KHN34741.1"/>
    </source>
</evidence>
<feature type="compositionally biased region" description="Polar residues" evidence="1">
    <location>
        <begin position="312"/>
        <end position="328"/>
    </location>
</feature>
<dbReference type="AlphaFoldDB" id="A0A0B2RJL1"/>
<evidence type="ECO:0000259" key="2">
    <source>
        <dbReference type="Pfam" id="PF14244"/>
    </source>
</evidence>
<sequence>NSANPYYLHPNENPALVLVSPSLTAKNYHTWSRSMHIALISKNKDKFIDGSLPKPPVSDPLYAPWIRCNTMVLAWIHRSISDSIAKSVLWIDTAAGVWKNLRIRFSHSDIFRISDLQEDLYRFRQGTLDVSDYFTQLKIYWDELENYRPIPYCKCSIPCSCGGIDSVRVYREQDYVIRFLKGLNDRFSHSKSQIMMMNPLPDIDHVFSLVIQQEREMLGSNSDSVSEATSDSAMAMQVNSNQSNFNGKGGYYNKGKGSSKGGNRVCTHCGKTNHIVDNCFEKIGYPPGYKTNKSKNSSSSSQANNTSNASALESTQQGSSAQSITTSPFALHSPSSNPNGKNPSLWILDTGATDHITFDLSSLTTYQNIVPVPVSLPNGSQVLASISGSVVISPLITIHHVLYIPCFHVNLMSVTKLASTNNCHLSFTTDLCKILQNHSLETIGHVSNSGMQAISKQFPFIPCKNNMSPCDSCHFSKQKRLPFPNSITTSLSPFE</sequence>
<dbReference type="InterPro" id="IPR054722">
    <property type="entry name" value="PolX-like_BBD"/>
</dbReference>
<feature type="compositionally biased region" description="Low complexity" evidence="1">
    <location>
        <begin position="333"/>
        <end position="344"/>
    </location>
</feature>
<name>A0A0B2RJL1_GLYSO</name>
<evidence type="ECO:0000256" key="1">
    <source>
        <dbReference type="SAM" id="MobiDB-lite"/>
    </source>
</evidence>
<feature type="domain" description="Retrotransposon Copia-like N-terminal" evidence="2">
    <location>
        <begin position="9"/>
        <end position="56"/>
    </location>
</feature>
<dbReference type="PANTHER" id="PTHR37610">
    <property type="entry name" value="CCHC-TYPE DOMAIN-CONTAINING PROTEIN"/>
    <property type="match status" value="1"/>
</dbReference>
<dbReference type="InterPro" id="IPR029472">
    <property type="entry name" value="Copia-like_N"/>
</dbReference>
<gene>
    <name evidence="4" type="ORF">glysoja_039037</name>
</gene>
<organism evidence="4">
    <name type="scientific">Glycine soja</name>
    <name type="common">Wild soybean</name>
    <dbReference type="NCBI Taxonomy" id="3848"/>
    <lineage>
        <taxon>Eukaryota</taxon>
        <taxon>Viridiplantae</taxon>
        <taxon>Streptophyta</taxon>
        <taxon>Embryophyta</taxon>
        <taxon>Tracheophyta</taxon>
        <taxon>Spermatophyta</taxon>
        <taxon>Magnoliopsida</taxon>
        <taxon>eudicotyledons</taxon>
        <taxon>Gunneridae</taxon>
        <taxon>Pentapetalae</taxon>
        <taxon>rosids</taxon>
        <taxon>fabids</taxon>
        <taxon>Fabales</taxon>
        <taxon>Fabaceae</taxon>
        <taxon>Papilionoideae</taxon>
        <taxon>50 kb inversion clade</taxon>
        <taxon>NPAAA clade</taxon>
        <taxon>indigoferoid/millettioid clade</taxon>
        <taxon>Phaseoleae</taxon>
        <taxon>Glycine</taxon>
        <taxon>Glycine subgen. Soja</taxon>
    </lineage>
</organism>
<evidence type="ECO:0000259" key="3">
    <source>
        <dbReference type="Pfam" id="PF22936"/>
    </source>
</evidence>
<feature type="non-terminal residue" evidence="4">
    <location>
        <position position="1"/>
    </location>
</feature>
<accession>A0A0B2RJL1</accession>
<dbReference type="Proteomes" id="UP000053555">
    <property type="component" value="Unassembled WGS sequence"/>
</dbReference>
<dbReference type="PANTHER" id="PTHR37610:SF55">
    <property type="entry name" value="RETROTRANSPOSON COPIA-LIKE N-TERMINAL DOMAIN-CONTAINING PROTEIN"/>
    <property type="match status" value="1"/>
</dbReference>
<protein>
    <submittedName>
        <fullName evidence="4">Retrovirus-related Pol polyprotein from transposon TNT 1-94</fullName>
    </submittedName>
</protein>
<feature type="compositionally biased region" description="Low complexity" evidence="1">
    <location>
        <begin position="291"/>
        <end position="311"/>
    </location>
</feature>
<feature type="domain" description="Retrovirus-related Pol polyprotein from transposon TNT 1-94-like beta-barrel" evidence="3">
    <location>
        <begin position="346"/>
        <end position="419"/>
    </location>
</feature>
<reference evidence="4" key="1">
    <citation type="submission" date="2014-07" db="EMBL/GenBank/DDBJ databases">
        <title>Identification of a novel salt tolerance gene in wild soybean by whole-genome sequencing.</title>
        <authorList>
            <person name="Lam H.-M."/>
            <person name="Qi X."/>
            <person name="Li M.-W."/>
            <person name="Liu X."/>
            <person name="Xie M."/>
            <person name="Ni M."/>
            <person name="Xu X."/>
        </authorList>
    </citation>
    <scope>NUCLEOTIDE SEQUENCE [LARGE SCALE GENOMIC DNA]</scope>
    <source>
        <tissue evidence="4">Root</tissue>
    </source>
</reference>
<dbReference type="Pfam" id="PF14244">
    <property type="entry name" value="Retrotran_gag_3"/>
    <property type="match status" value="1"/>
</dbReference>
<feature type="non-terminal residue" evidence="4">
    <location>
        <position position="495"/>
    </location>
</feature>